<feature type="transmembrane region" description="Helical" evidence="18">
    <location>
        <begin position="322"/>
        <end position="343"/>
    </location>
</feature>
<dbReference type="EMBL" id="KZ819197">
    <property type="protein sequence ID" value="PWY98660.1"/>
    <property type="molecule type" value="Genomic_DNA"/>
</dbReference>
<feature type="transmembrane region" description="Helical" evidence="18">
    <location>
        <begin position="1312"/>
        <end position="1339"/>
    </location>
</feature>
<feature type="transmembrane region" description="Helical" evidence="18">
    <location>
        <begin position="388"/>
        <end position="410"/>
    </location>
</feature>
<dbReference type="Pfam" id="PF05208">
    <property type="entry name" value="ALG3"/>
    <property type="match status" value="1"/>
</dbReference>
<evidence type="ECO:0000256" key="4">
    <source>
        <dbReference type="ARBA" id="ARBA00015561"/>
    </source>
</evidence>
<feature type="transmembrane region" description="Helical" evidence="18">
    <location>
        <begin position="118"/>
        <end position="139"/>
    </location>
</feature>
<dbReference type="GO" id="GO:0042765">
    <property type="term" value="C:GPI-anchor transamidase complex"/>
    <property type="evidence" value="ECO:0007669"/>
    <property type="project" value="InterPro"/>
</dbReference>
<dbReference type="PANTHER" id="PTHR12646:SF0">
    <property type="entry name" value="DOL-P-MAN:MAN(5)GLCNAC(2)-PP-DOL ALPHA-1,3-MANNOSYLTRANSFERASE"/>
    <property type="match status" value="1"/>
</dbReference>
<evidence type="ECO:0000256" key="13">
    <source>
        <dbReference type="ARBA" id="ARBA00044743"/>
    </source>
</evidence>
<dbReference type="OrthoDB" id="20028at2759"/>
<feature type="transmembrane region" description="Helical" evidence="18">
    <location>
        <begin position="1181"/>
        <end position="1205"/>
    </location>
</feature>
<feature type="transmembrane region" description="Helical" evidence="18">
    <location>
        <begin position="957"/>
        <end position="983"/>
    </location>
</feature>
<evidence type="ECO:0000256" key="11">
    <source>
        <dbReference type="ARBA" id="ARBA00030065"/>
    </source>
</evidence>
<keyword evidence="7 18" id="KW-0812">Transmembrane</keyword>
<comment type="function">
    <text evidence="13">Dol-P-Man:Man(5)GlcNAc(2)-PP-Dol alpha-1,3-mannosyltransferase that operates in the biosynthetic pathway of dolichol-linked oligosaccharides, the glycan precursors employed in protein asparagine (N)-glycosylation. The assembly of dolichol-linked oligosaccharides begins on the cytosolic side of the endoplasmic reticulum membrane and finishes in its lumen. The sequential addition of sugars to dolichol pyrophosphate produces dolichol-linked oligosaccharides containing fourteen sugars, including two GlcNAcs, nine mannoses and three glucoses. Once assembled, the oligosaccharide is transferred from the lipid to nascent proteins by oligosaccharyltransferases. In the lumen of the endoplasmic reticulum, adds the first dolichyl beta-D-mannosyl phosphate derived mannose in an alpha-1,3 linkage to Man(5)GlcNAc(2)-PP-dolichol to produce Man(6)GlcNAc(2)-PP-dolichol.</text>
</comment>
<evidence type="ECO:0000256" key="12">
    <source>
        <dbReference type="ARBA" id="ARBA00030368"/>
    </source>
</evidence>
<evidence type="ECO:0000256" key="1">
    <source>
        <dbReference type="ARBA" id="ARBA00004477"/>
    </source>
</evidence>
<sequence>MSSIRSLAAWTQRVALTDYGYRFALPALVAAEAVLSELIIRKIEFTEIDFQTYIGQAELFLHGERDYTRLDPAGGSGPCVYPAAHLYLYSLLHRLTQGGNNLVVAQHAFQILLIANNLVVAALYRLAGLPPLLVLPLILSKRIHSIFLLRLFNDPVALLLVYVSLWMAVRGRRWVTSAFVLSLALGIKMNVLLFLPGLVVACFVQTGFSGTAAYLFAILAVQAALSLPFTLNHDPKVYFANAFDFSRVFLYEWTVNWRFVDEATFLSRRFALALLGLHLSLLLVFVLFKWTSIGTEGPRWVFRHWNSTLHLRANANQTGREAAAILALAFTSNLVGVVCSRSLHYQFYSWYFHQVPFLVYLSRLPLVLKLAIPVALEWCWNVFPSTQQSSLVLLACHIVLVAGCFTLPALPSPSSQEASDPATVREDEKEIEHLLVGDQAAGQSTVAHGIEPASDTDAASAARATTATAAAAAVAAAARAKKAEHAAKLHQQQLAALEREQKEARSFQRRIATRRKVVAVLGRGVLVLRPMLVVGAVVLALVIPHPYSPVSKGTYVDENALQPGQARVYWDYFDVTYADMLSEKVEVLGQHAGAEERAEFVGSEFAKFGLEAHLQRFVGAWGGNRGVNVYARSGTPRIDGREAVILSASWKSQWFGDNDPWATLRNQTTDNHAEPFSDSPPPTRKEQTPDRRTNVRGIASLLTLARYLSTQAHLSKDLIFVVTDGHVEGMSAWSSAYFGGDARGTDAILDGGSAVWNAISIDYPADSFSSLVVQYEGLDGQLPNMDVVNTLVRIAERTAGGLPTSLHAGGHANGNGGGGQDSASHDSRLLLWARRYLAPLLQLAASLVGASLSTSAIDRSLIQYDDGLKSAFRQFSSGIGLVGTEHGMGSTGGIGPHSFLQRYHVDAISIYAVPALGPYGFFHIGKVVESFVRSMSNLLERLHHSQFFYLLLTTHRFVPIGVVVLVPLFLSLSLTIRGLAIWFEEERESKSKREELFAEFKARFGGCLTEQQRDQLDNDVPPETPTRSWYRQQAAKICIVSVSLPPHLGASTNQDTREQQAQKHVVADYDSQEQHQQQHQQQEFRRASAIDMYDFSQQLDQASRPYAGALWCVGWSYALGAVLLGGLSRLLSHVHGHGHAHSHDSYGVSVPSSGMQSEIPVSFFTPASSSSFFPVDYKWRLLTRAAIAGFGVSGLIIPRIILRLSTTDTRSQSQSQSQSQWQRQRLARQLAAFASLQAGTLTAILSVVNFSLATLLGVVFTLMLVFDSPFNVGGGRGGGGVSRSSLSTLTRAASSPTSTSGSRSKPTTSARALALVRIAISTLGLAALNPVLWCLVVSFPPTSTSNTVSISTDVGTALLTNWGQFSTSTVPIVVLVYVPILLQVQMAVFLAA</sequence>
<evidence type="ECO:0000256" key="10">
    <source>
        <dbReference type="ARBA" id="ARBA00023136"/>
    </source>
</evidence>
<evidence type="ECO:0000256" key="7">
    <source>
        <dbReference type="ARBA" id="ARBA00022692"/>
    </source>
</evidence>
<evidence type="ECO:0000313" key="19">
    <source>
        <dbReference type="EMBL" id="PWY98660.1"/>
    </source>
</evidence>
<evidence type="ECO:0000256" key="8">
    <source>
        <dbReference type="ARBA" id="ARBA00022824"/>
    </source>
</evidence>
<reference evidence="19 20" key="1">
    <citation type="journal article" date="2018" name="Mol. Biol. Evol.">
        <title>Broad Genomic Sampling Reveals a Smut Pathogenic Ancestry of the Fungal Clade Ustilaginomycotina.</title>
        <authorList>
            <person name="Kijpornyongpan T."/>
            <person name="Mondo S.J."/>
            <person name="Barry K."/>
            <person name="Sandor L."/>
            <person name="Lee J."/>
            <person name="Lipzen A."/>
            <person name="Pangilinan J."/>
            <person name="LaButti K."/>
            <person name="Hainaut M."/>
            <person name="Henrissat B."/>
            <person name="Grigoriev I.V."/>
            <person name="Spatafora J.W."/>
            <person name="Aime M.C."/>
        </authorList>
    </citation>
    <scope>NUCLEOTIDE SEQUENCE [LARGE SCALE GENOMIC DNA]</scope>
    <source>
        <strain evidence="19 20">MCA 3645</strain>
    </source>
</reference>
<keyword evidence="10 18" id="KW-0472">Membrane</keyword>
<dbReference type="GO" id="GO:0052925">
    <property type="term" value="F:dol-P-Man:Man(5)GlcNAc(2)-PP-Dol alpha-1,3-mannosyltransferase activity"/>
    <property type="evidence" value="ECO:0007669"/>
    <property type="project" value="UniProtKB-EC"/>
</dbReference>
<feature type="transmembrane region" description="Helical" evidence="18">
    <location>
        <begin position="1106"/>
        <end position="1127"/>
    </location>
</feature>
<feature type="transmembrane region" description="Helical" evidence="18">
    <location>
        <begin position="517"/>
        <end position="543"/>
    </location>
</feature>
<keyword evidence="5" id="KW-0328">Glycosyltransferase</keyword>
<evidence type="ECO:0000256" key="2">
    <source>
        <dbReference type="ARBA" id="ARBA00004922"/>
    </source>
</evidence>
<evidence type="ECO:0000256" key="15">
    <source>
        <dbReference type="ARBA" id="ARBA00093457"/>
    </source>
</evidence>
<feature type="region of interest" description="Disordered" evidence="17">
    <location>
        <begin position="661"/>
        <end position="692"/>
    </location>
</feature>
<evidence type="ECO:0000256" key="16">
    <source>
        <dbReference type="SAM" id="Coils"/>
    </source>
</evidence>
<feature type="transmembrane region" description="Helical" evidence="18">
    <location>
        <begin position="271"/>
        <end position="290"/>
    </location>
</feature>
<dbReference type="InterPro" id="IPR007246">
    <property type="entry name" value="Gaa1"/>
</dbReference>
<comment type="catalytic activity">
    <reaction evidence="14">
        <text>an alpha-D-Man-(1-&gt;2)-alpha-D-Man-(1-&gt;2)-alpha-D-Man-(1-&gt;3)-[alpha-D-Man-(1-&gt;6)]-beta-D-Man-(1-&gt;4)-beta-D-GlcNAc-(1-&gt;4)-alpha-D-GlcNAc-diphospho-di-trans,poly-cis-dolichol + a di-trans,poly-cis-dolichyl beta-D-mannosyl phosphate = an alpha-D-Man-(1-&gt;2)-alpha-D-Man-(1-&gt;2)-alpha-D-Man-(1-&gt;3)-[alpha-D-Man-(1-&gt;3)-alpha-D-Man-(1-&gt;6)]-beta-D-Man-(1-&gt;4)-beta-D-GlcNAc-(1-&gt;4)-alpha-D-GlcNAc-diphospho-di-trans,poly-cis-dolichol + a di-trans,poly-cis-dolichyl phosphate + H(+)</text>
        <dbReference type="Rhea" id="RHEA:29527"/>
        <dbReference type="Rhea" id="RHEA-COMP:19498"/>
        <dbReference type="Rhea" id="RHEA-COMP:19501"/>
        <dbReference type="Rhea" id="RHEA-COMP:19516"/>
        <dbReference type="Rhea" id="RHEA-COMP:19517"/>
        <dbReference type="ChEBI" id="CHEBI:15378"/>
        <dbReference type="ChEBI" id="CHEBI:57683"/>
        <dbReference type="ChEBI" id="CHEBI:58211"/>
        <dbReference type="ChEBI" id="CHEBI:132515"/>
        <dbReference type="ChEBI" id="CHEBI:132516"/>
        <dbReference type="EC" id="2.4.1.258"/>
    </reaction>
    <physiologicalReaction direction="left-to-right" evidence="14">
        <dbReference type="Rhea" id="RHEA:29528"/>
    </physiologicalReaction>
</comment>
<feature type="coiled-coil region" evidence="16">
    <location>
        <begin position="480"/>
        <end position="510"/>
    </location>
</feature>
<dbReference type="STRING" id="1882483.A0A317XMV8"/>
<feature type="transmembrane region" description="Helical" evidence="18">
    <location>
        <begin position="175"/>
        <end position="204"/>
    </location>
</feature>
<name>A0A317XMV8_9BASI</name>
<keyword evidence="20" id="KW-1185">Reference proteome</keyword>
<feature type="transmembrane region" description="Helical" evidence="18">
    <location>
        <begin position="355"/>
        <end position="376"/>
    </location>
</feature>
<gene>
    <name evidence="19" type="ORF">BCV70DRAFT_201461</name>
</gene>
<dbReference type="Pfam" id="PF04114">
    <property type="entry name" value="Gaa1"/>
    <property type="match status" value="1"/>
</dbReference>
<evidence type="ECO:0000313" key="20">
    <source>
        <dbReference type="Proteomes" id="UP000246740"/>
    </source>
</evidence>
<feature type="compositionally biased region" description="Basic and acidic residues" evidence="17">
    <location>
        <begin position="683"/>
        <end position="692"/>
    </location>
</feature>
<keyword evidence="8" id="KW-0256">Endoplasmic reticulum</keyword>
<comment type="similarity">
    <text evidence="15">Belongs to the glycosyltransferase ALG3 family.</text>
</comment>
<keyword evidence="16" id="KW-0175">Coiled coil</keyword>
<evidence type="ECO:0000256" key="5">
    <source>
        <dbReference type="ARBA" id="ARBA00022676"/>
    </source>
</evidence>
<evidence type="ECO:0000256" key="9">
    <source>
        <dbReference type="ARBA" id="ARBA00022989"/>
    </source>
</evidence>
<dbReference type="InterPro" id="IPR007873">
    <property type="entry name" value="Glycosyltransferase_ALG3"/>
</dbReference>
<evidence type="ECO:0000256" key="18">
    <source>
        <dbReference type="SAM" id="Phobius"/>
    </source>
</evidence>
<evidence type="ECO:0000256" key="17">
    <source>
        <dbReference type="SAM" id="MobiDB-lite"/>
    </source>
</evidence>
<dbReference type="InParanoid" id="A0A317XMV8"/>
<comment type="pathway">
    <text evidence="2">Protein modification; protein glycosylation.</text>
</comment>
<feature type="region of interest" description="Disordered" evidence="17">
    <location>
        <begin position="1282"/>
        <end position="1306"/>
    </location>
</feature>
<protein>
    <recommendedName>
        <fullName evidence="4">Dol-P-Man:Man(5)GlcNAc(2)-PP-Dol alpha-1,3-mannosyltransferase</fullName>
        <ecNumber evidence="3">2.4.1.258</ecNumber>
    </recommendedName>
    <alternativeName>
        <fullName evidence="12">Dol-P-Man-dependent alpha(1-3)-mannosyltransferase</fullName>
    </alternativeName>
    <alternativeName>
        <fullName evidence="11">Dolichyl-P-Man:Man(5)GlcNAc(2)-PP-dolichyl mannosyltransferase</fullName>
    </alternativeName>
</protein>
<keyword evidence="9 18" id="KW-1133">Transmembrane helix</keyword>
<proteinExistence type="inferred from homology"/>
<keyword evidence="6" id="KW-0808">Transferase</keyword>
<feature type="transmembrane region" description="Helical" evidence="18">
    <location>
        <begin position="1250"/>
        <end position="1266"/>
    </location>
</feature>
<dbReference type="Proteomes" id="UP000246740">
    <property type="component" value="Unassembled WGS sequence"/>
</dbReference>
<comment type="subcellular location">
    <subcellularLocation>
        <location evidence="1">Endoplasmic reticulum membrane</location>
        <topology evidence="1">Multi-pass membrane protein</topology>
    </subcellularLocation>
</comment>
<dbReference type="UniPathway" id="UPA00378"/>
<evidence type="ECO:0000256" key="6">
    <source>
        <dbReference type="ARBA" id="ARBA00022679"/>
    </source>
</evidence>
<dbReference type="EC" id="2.4.1.258" evidence="3"/>
<dbReference type="Gene3D" id="3.40.630.10">
    <property type="entry name" value="Zn peptidases"/>
    <property type="match status" value="1"/>
</dbReference>
<evidence type="ECO:0000256" key="3">
    <source>
        <dbReference type="ARBA" id="ARBA00011964"/>
    </source>
</evidence>
<feature type="transmembrane region" description="Helical" evidence="18">
    <location>
        <begin position="151"/>
        <end position="169"/>
    </location>
</feature>
<accession>A0A317XMV8</accession>
<evidence type="ECO:0000256" key="14">
    <source>
        <dbReference type="ARBA" id="ARBA00049506"/>
    </source>
</evidence>
<dbReference type="PANTHER" id="PTHR12646">
    <property type="entry name" value="NOT56 - RELATED"/>
    <property type="match status" value="1"/>
</dbReference>
<organism evidence="19 20">
    <name type="scientific">Testicularia cyperi</name>
    <dbReference type="NCBI Taxonomy" id="1882483"/>
    <lineage>
        <taxon>Eukaryota</taxon>
        <taxon>Fungi</taxon>
        <taxon>Dikarya</taxon>
        <taxon>Basidiomycota</taxon>
        <taxon>Ustilaginomycotina</taxon>
        <taxon>Ustilaginomycetes</taxon>
        <taxon>Ustilaginales</taxon>
        <taxon>Anthracoideaceae</taxon>
        <taxon>Testicularia</taxon>
    </lineage>
</organism>
<feature type="transmembrane region" description="Helical" evidence="18">
    <location>
        <begin position="211"/>
        <end position="231"/>
    </location>
</feature>